<name>A0A1Y2EXB7_9BASI</name>
<feature type="region of interest" description="Disordered" evidence="1">
    <location>
        <begin position="333"/>
        <end position="370"/>
    </location>
</feature>
<dbReference type="InterPro" id="IPR036465">
    <property type="entry name" value="vWFA_dom_sf"/>
</dbReference>
<dbReference type="AlphaFoldDB" id="A0A1Y2EXB7"/>
<dbReference type="PANTHER" id="PTHR47763">
    <property type="entry name" value="ALPHA-PROTEIN KINASE VWKA"/>
    <property type="match status" value="1"/>
</dbReference>
<reference evidence="3 4" key="1">
    <citation type="submission" date="2016-07" db="EMBL/GenBank/DDBJ databases">
        <title>Pervasive Adenine N6-methylation of Active Genes in Fungi.</title>
        <authorList>
            <consortium name="DOE Joint Genome Institute"/>
            <person name="Mondo S.J."/>
            <person name="Dannebaum R.O."/>
            <person name="Kuo R.C."/>
            <person name="Labutti K."/>
            <person name="Haridas S."/>
            <person name="Kuo A."/>
            <person name="Salamov A."/>
            <person name="Ahrendt S.R."/>
            <person name="Lipzen A."/>
            <person name="Sullivan W."/>
            <person name="Andreopoulos W.B."/>
            <person name="Clum A."/>
            <person name="Lindquist E."/>
            <person name="Daum C."/>
            <person name="Ramamoorthy G.K."/>
            <person name="Gryganskyi A."/>
            <person name="Culley D."/>
            <person name="Magnuson J.K."/>
            <person name="James T.Y."/>
            <person name="O'Malley M.A."/>
            <person name="Stajich J.E."/>
            <person name="Spatafora J.W."/>
            <person name="Visel A."/>
            <person name="Grigoriev I.V."/>
        </authorList>
    </citation>
    <scope>NUCLEOTIDE SEQUENCE [LARGE SCALE GENOMIC DNA]</scope>
    <source>
        <strain evidence="3 4">62-1032</strain>
    </source>
</reference>
<evidence type="ECO:0000259" key="2">
    <source>
        <dbReference type="PROSITE" id="PS50234"/>
    </source>
</evidence>
<dbReference type="Pfam" id="PF00092">
    <property type="entry name" value="VWA"/>
    <property type="match status" value="1"/>
</dbReference>
<feature type="region of interest" description="Disordered" evidence="1">
    <location>
        <begin position="1"/>
        <end position="23"/>
    </location>
</feature>
<dbReference type="PANTHER" id="PTHR47763:SF1">
    <property type="entry name" value="DUF659 DOMAIN-CONTAINING PROTEIN"/>
    <property type="match status" value="1"/>
</dbReference>
<dbReference type="InterPro" id="IPR052969">
    <property type="entry name" value="Thr-specific_kinase-like"/>
</dbReference>
<sequence length="433" mass="46428">MDDDMMDSLNSVQYQPLQQYEPPQGGERKLDLVFILDCTGSMGSYIASATTNIELIVENILSSGKLPSAESLRIGLIAYRDYPPQDNSYITKSFEFTSDVSRIKEDLKTLYASGGGDGPEGVTAAMKAALELSWRPDASRMAVLVADAPAHGIGEYGDGFPNGGPDGEDPLLLARTMAAQGISLFVVACEPACSGYQFATDFFRALTVITSAVLVPLTTASLLSHVIVGSALEQMDMDRLIKEVGFAVSERVHGGVGSVDDVARELQEKLMLRGEATKQLSFESIHRETDETRHNVDTFVNAESLAAAKPNLKKVIGSRFTEKYLQTRYTSAYASRTGSTPSSSLYPSIPARPGSTPSPSGTPSSPPRKVVSEFKPFAASSGLSMANTALGANVEEDMTDESKGIELKFSSISLEQAKRITIAAAWRTAPPRA</sequence>
<dbReference type="InterPro" id="IPR002035">
    <property type="entry name" value="VWF_A"/>
</dbReference>
<dbReference type="EMBL" id="MCGR01000035">
    <property type="protein sequence ID" value="ORY76210.1"/>
    <property type="molecule type" value="Genomic_DNA"/>
</dbReference>
<comment type="caution">
    <text evidence="3">The sequence shown here is derived from an EMBL/GenBank/DDBJ whole genome shotgun (WGS) entry which is preliminary data.</text>
</comment>
<gene>
    <name evidence="3" type="ORF">BCR35DRAFT_305836</name>
</gene>
<dbReference type="Proteomes" id="UP000193467">
    <property type="component" value="Unassembled WGS sequence"/>
</dbReference>
<dbReference type="STRING" id="106004.A0A1Y2EXB7"/>
<evidence type="ECO:0000313" key="3">
    <source>
        <dbReference type="EMBL" id="ORY76210.1"/>
    </source>
</evidence>
<keyword evidence="4" id="KW-1185">Reference proteome</keyword>
<feature type="compositionally biased region" description="Low complexity" evidence="1">
    <location>
        <begin position="13"/>
        <end position="23"/>
    </location>
</feature>
<accession>A0A1Y2EXB7</accession>
<dbReference type="GO" id="GO:0004674">
    <property type="term" value="F:protein serine/threonine kinase activity"/>
    <property type="evidence" value="ECO:0007669"/>
    <property type="project" value="TreeGrafter"/>
</dbReference>
<dbReference type="GO" id="GO:0005737">
    <property type="term" value="C:cytoplasm"/>
    <property type="evidence" value="ECO:0007669"/>
    <property type="project" value="TreeGrafter"/>
</dbReference>
<organism evidence="3 4">
    <name type="scientific">Leucosporidium creatinivorum</name>
    <dbReference type="NCBI Taxonomy" id="106004"/>
    <lineage>
        <taxon>Eukaryota</taxon>
        <taxon>Fungi</taxon>
        <taxon>Dikarya</taxon>
        <taxon>Basidiomycota</taxon>
        <taxon>Pucciniomycotina</taxon>
        <taxon>Microbotryomycetes</taxon>
        <taxon>Leucosporidiales</taxon>
        <taxon>Leucosporidium</taxon>
    </lineage>
</organism>
<dbReference type="OrthoDB" id="301415at2759"/>
<dbReference type="InParanoid" id="A0A1Y2EXB7"/>
<evidence type="ECO:0000313" key="4">
    <source>
        <dbReference type="Proteomes" id="UP000193467"/>
    </source>
</evidence>
<feature type="compositionally biased region" description="Polar residues" evidence="1">
    <location>
        <begin position="333"/>
        <end position="346"/>
    </location>
</feature>
<dbReference type="Gene3D" id="3.40.50.410">
    <property type="entry name" value="von Willebrand factor, type A domain"/>
    <property type="match status" value="1"/>
</dbReference>
<feature type="compositionally biased region" description="Low complexity" evidence="1">
    <location>
        <begin position="353"/>
        <end position="363"/>
    </location>
</feature>
<dbReference type="CDD" id="cd00198">
    <property type="entry name" value="vWFA"/>
    <property type="match status" value="1"/>
</dbReference>
<proteinExistence type="predicted"/>
<feature type="domain" description="VWFA" evidence="2">
    <location>
        <begin position="31"/>
        <end position="244"/>
    </location>
</feature>
<dbReference type="SMART" id="SM00327">
    <property type="entry name" value="VWA"/>
    <property type="match status" value="1"/>
</dbReference>
<evidence type="ECO:0000256" key="1">
    <source>
        <dbReference type="SAM" id="MobiDB-lite"/>
    </source>
</evidence>
<protein>
    <recommendedName>
        <fullName evidence="2">VWFA domain-containing protein</fullName>
    </recommendedName>
</protein>
<dbReference type="PROSITE" id="PS50234">
    <property type="entry name" value="VWFA"/>
    <property type="match status" value="1"/>
</dbReference>
<dbReference type="SUPFAM" id="SSF53300">
    <property type="entry name" value="vWA-like"/>
    <property type="match status" value="1"/>
</dbReference>